<comment type="caution">
    <text evidence="2">The sequence shown here is derived from an EMBL/GenBank/DDBJ whole genome shotgun (WGS) entry which is preliminary data.</text>
</comment>
<feature type="transmembrane region" description="Helical" evidence="1">
    <location>
        <begin position="58"/>
        <end position="78"/>
    </location>
</feature>
<sequence>MTSTLIENLEQAAQIAKEGRASPLLGGEIGLTWTILATIALMAHGAIISGWTPLNPNFVGLVWLVYGVTGLLITAILARRLNNMSSASCTLTNQASRATWVSSGHVIVVVVMSIIVAINVNDYSFDLFNVIVPLAFSLATLSYAVLAKLTGQGYLRFAAILSGSAASVTLMIIHEPHMYFVAGILLFISGVIPSVIEIRKAQTA</sequence>
<evidence type="ECO:0000256" key="1">
    <source>
        <dbReference type="SAM" id="Phobius"/>
    </source>
</evidence>
<dbReference type="RefSeq" id="WP_284368966.1">
    <property type="nucleotide sequence ID" value="NZ_BSNJ01000001.1"/>
</dbReference>
<protein>
    <submittedName>
        <fullName evidence="2">Uncharacterized protein</fullName>
    </submittedName>
</protein>
<evidence type="ECO:0000313" key="2">
    <source>
        <dbReference type="EMBL" id="GLQ19209.1"/>
    </source>
</evidence>
<dbReference type="EMBL" id="BSNJ01000001">
    <property type="protein sequence ID" value="GLQ19209.1"/>
    <property type="molecule type" value="Genomic_DNA"/>
</dbReference>
<keyword evidence="1" id="KW-0812">Transmembrane</keyword>
<feature type="transmembrane region" description="Helical" evidence="1">
    <location>
        <begin position="127"/>
        <end position="146"/>
    </location>
</feature>
<dbReference type="Proteomes" id="UP001161390">
    <property type="component" value="Unassembled WGS sequence"/>
</dbReference>
<gene>
    <name evidence="2" type="ORF">GCM10007854_01640</name>
</gene>
<keyword evidence="3" id="KW-1185">Reference proteome</keyword>
<reference evidence="2" key="1">
    <citation type="journal article" date="2014" name="Int. J. Syst. Evol. Microbiol.">
        <title>Complete genome of a new Firmicutes species belonging to the dominant human colonic microbiota ('Ruminococcus bicirculans') reveals two chromosomes and a selective capacity to utilize plant glucans.</title>
        <authorList>
            <consortium name="NISC Comparative Sequencing Program"/>
            <person name="Wegmann U."/>
            <person name="Louis P."/>
            <person name="Goesmann A."/>
            <person name="Henrissat B."/>
            <person name="Duncan S.H."/>
            <person name="Flint H.J."/>
        </authorList>
    </citation>
    <scope>NUCLEOTIDE SEQUENCE</scope>
    <source>
        <strain evidence="2">NBRC 108216</strain>
    </source>
</reference>
<feature type="transmembrane region" description="Helical" evidence="1">
    <location>
        <begin position="179"/>
        <end position="198"/>
    </location>
</feature>
<proteinExistence type="predicted"/>
<evidence type="ECO:0000313" key="3">
    <source>
        <dbReference type="Proteomes" id="UP001161390"/>
    </source>
</evidence>
<name>A0ABQ5UWD0_9PROT</name>
<reference evidence="2" key="2">
    <citation type="submission" date="2023-01" db="EMBL/GenBank/DDBJ databases">
        <title>Draft genome sequence of Algimonas porphyrae strain NBRC 108216.</title>
        <authorList>
            <person name="Sun Q."/>
            <person name="Mori K."/>
        </authorList>
    </citation>
    <scope>NUCLEOTIDE SEQUENCE</scope>
    <source>
        <strain evidence="2">NBRC 108216</strain>
    </source>
</reference>
<keyword evidence="1" id="KW-1133">Transmembrane helix</keyword>
<feature type="transmembrane region" description="Helical" evidence="1">
    <location>
        <begin position="99"/>
        <end position="121"/>
    </location>
</feature>
<feature type="transmembrane region" description="Helical" evidence="1">
    <location>
        <begin position="153"/>
        <end position="173"/>
    </location>
</feature>
<accession>A0ABQ5UWD0</accession>
<organism evidence="2 3">
    <name type="scientific">Algimonas porphyrae</name>
    <dbReference type="NCBI Taxonomy" id="1128113"/>
    <lineage>
        <taxon>Bacteria</taxon>
        <taxon>Pseudomonadati</taxon>
        <taxon>Pseudomonadota</taxon>
        <taxon>Alphaproteobacteria</taxon>
        <taxon>Maricaulales</taxon>
        <taxon>Robiginitomaculaceae</taxon>
        <taxon>Algimonas</taxon>
    </lineage>
</organism>
<feature type="transmembrane region" description="Helical" evidence="1">
    <location>
        <begin position="30"/>
        <end position="52"/>
    </location>
</feature>
<keyword evidence="1" id="KW-0472">Membrane</keyword>